<dbReference type="EMBL" id="JAEACU010000007">
    <property type="protein sequence ID" value="KAH7521725.1"/>
    <property type="molecule type" value="Genomic_DNA"/>
</dbReference>
<organism evidence="4 5">
    <name type="scientific">Ziziphus jujuba var. spinosa</name>
    <dbReference type="NCBI Taxonomy" id="714518"/>
    <lineage>
        <taxon>Eukaryota</taxon>
        <taxon>Viridiplantae</taxon>
        <taxon>Streptophyta</taxon>
        <taxon>Embryophyta</taxon>
        <taxon>Tracheophyta</taxon>
        <taxon>Spermatophyta</taxon>
        <taxon>Magnoliopsida</taxon>
        <taxon>eudicotyledons</taxon>
        <taxon>Gunneridae</taxon>
        <taxon>Pentapetalae</taxon>
        <taxon>rosids</taxon>
        <taxon>fabids</taxon>
        <taxon>Rosales</taxon>
        <taxon>Rhamnaceae</taxon>
        <taxon>Paliureae</taxon>
        <taxon>Ziziphus</taxon>
    </lineage>
</organism>
<name>A0A978V2Z2_ZIZJJ</name>
<dbReference type="InterPro" id="IPR027417">
    <property type="entry name" value="P-loop_NTPase"/>
</dbReference>
<dbReference type="GO" id="GO:0005525">
    <property type="term" value="F:GTP binding"/>
    <property type="evidence" value="ECO:0007669"/>
    <property type="project" value="UniProtKB-KW"/>
</dbReference>
<dbReference type="InterPro" id="IPR050100">
    <property type="entry name" value="TRAFAC_GTPase_members"/>
</dbReference>
<evidence type="ECO:0000256" key="1">
    <source>
        <dbReference type="ARBA" id="ARBA00022741"/>
    </source>
</evidence>
<proteinExistence type="predicted"/>
<evidence type="ECO:0000256" key="3">
    <source>
        <dbReference type="SAM" id="Phobius"/>
    </source>
</evidence>
<comment type="caution">
    <text evidence="4">The sequence shown here is derived from an EMBL/GenBank/DDBJ whole genome shotgun (WGS) entry which is preliminary data.</text>
</comment>
<protein>
    <submittedName>
        <fullName evidence="4">Uncharacterized protein</fullName>
    </submittedName>
</protein>
<dbReference type="PANTHER" id="PTHR23115">
    <property type="entry name" value="TRANSLATION FACTOR"/>
    <property type="match status" value="1"/>
</dbReference>
<dbReference type="Gene3D" id="3.40.50.300">
    <property type="entry name" value="P-loop containing nucleotide triphosphate hydrolases"/>
    <property type="match status" value="1"/>
</dbReference>
<feature type="transmembrane region" description="Helical" evidence="3">
    <location>
        <begin position="20"/>
        <end position="37"/>
    </location>
</feature>
<dbReference type="SUPFAM" id="SSF52540">
    <property type="entry name" value="P-loop containing nucleoside triphosphate hydrolases"/>
    <property type="match status" value="1"/>
</dbReference>
<accession>A0A978V2Z2</accession>
<evidence type="ECO:0000313" key="4">
    <source>
        <dbReference type="EMBL" id="KAH7521725.1"/>
    </source>
</evidence>
<keyword evidence="3" id="KW-0812">Transmembrane</keyword>
<evidence type="ECO:0000313" key="5">
    <source>
        <dbReference type="Proteomes" id="UP000813462"/>
    </source>
</evidence>
<gene>
    <name evidence="4" type="ORF">FEM48_Zijuj07G0063100</name>
</gene>
<evidence type="ECO:0000256" key="2">
    <source>
        <dbReference type="ARBA" id="ARBA00023134"/>
    </source>
</evidence>
<keyword evidence="3" id="KW-0472">Membrane</keyword>
<keyword evidence="1" id="KW-0547">Nucleotide-binding</keyword>
<dbReference type="AlphaFoldDB" id="A0A978V2Z2"/>
<keyword evidence="2" id="KW-0342">GTP-binding</keyword>
<keyword evidence="3" id="KW-1133">Transmembrane helix</keyword>
<dbReference type="Proteomes" id="UP000813462">
    <property type="component" value="Unassembled WGS sequence"/>
</dbReference>
<reference evidence="4" key="1">
    <citation type="journal article" date="2021" name="Front. Plant Sci.">
        <title>Chromosome-Scale Genome Assembly for Chinese Sour Jujube and Insights Into Its Genome Evolution and Domestication Signature.</title>
        <authorList>
            <person name="Shen L.-Y."/>
            <person name="Luo H."/>
            <person name="Wang X.-L."/>
            <person name="Wang X.-M."/>
            <person name="Qiu X.-J."/>
            <person name="Liu H."/>
            <person name="Zhou S.-S."/>
            <person name="Jia K.-H."/>
            <person name="Nie S."/>
            <person name="Bao Y.-T."/>
            <person name="Zhang R.-G."/>
            <person name="Yun Q.-Z."/>
            <person name="Chai Y.-H."/>
            <person name="Lu J.-Y."/>
            <person name="Li Y."/>
            <person name="Zhao S.-W."/>
            <person name="Mao J.-F."/>
            <person name="Jia S.-G."/>
            <person name="Mao Y.-M."/>
        </authorList>
    </citation>
    <scope>NUCLEOTIDE SEQUENCE</scope>
    <source>
        <strain evidence="4">AT0</strain>
        <tissue evidence="4">Leaf</tissue>
    </source>
</reference>
<sequence>MLLGTATLLETCSTSLCRLIVSFWFLIPPLVDLKLVFKRMVRLMDANTPKYSEGRYDEIVKSISSILRKTGCNPEANIPFIPISGLEGENIIERSTNLDWSKGPTLLEALDQIQESNGQSDKPLRLPLENV</sequence>